<dbReference type="Proteomes" id="UP001141806">
    <property type="component" value="Unassembled WGS sequence"/>
</dbReference>
<comment type="caution">
    <text evidence="9">The sequence shown here is derived from an EMBL/GenBank/DDBJ whole genome shotgun (WGS) entry which is preliminary data.</text>
</comment>
<dbReference type="InterPro" id="IPR000719">
    <property type="entry name" value="Prot_kinase_dom"/>
</dbReference>
<dbReference type="PANTHER" id="PTHR46008">
    <property type="entry name" value="LEAF RUST 10 DISEASE-RESISTANCE LOCUS RECEPTOR-LIKE PROTEIN KINASE-LIKE 1.4"/>
    <property type="match status" value="1"/>
</dbReference>
<proteinExistence type="predicted"/>
<dbReference type="InterPro" id="IPR011009">
    <property type="entry name" value="Kinase-like_dom_sf"/>
</dbReference>
<dbReference type="PROSITE" id="PS00107">
    <property type="entry name" value="PROTEIN_KINASE_ATP"/>
    <property type="match status" value="1"/>
</dbReference>
<keyword evidence="7" id="KW-0472">Membrane</keyword>
<evidence type="ECO:0000313" key="10">
    <source>
        <dbReference type="Proteomes" id="UP001141806"/>
    </source>
</evidence>
<evidence type="ECO:0000256" key="1">
    <source>
        <dbReference type="ARBA" id="ARBA00004167"/>
    </source>
</evidence>
<organism evidence="9 10">
    <name type="scientific">Protea cynaroides</name>
    <dbReference type="NCBI Taxonomy" id="273540"/>
    <lineage>
        <taxon>Eukaryota</taxon>
        <taxon>Viridiplantae</taxon>
        <taxon>Streptophyta</taxon>
        <taxon>Embryophyta</taxon>
        <taxon>Tracheophyta</taxon>
        <taxon>Spermatophyta</taxon>
        <taxon>Magnoliopsida</taxon>
        <taxon>Proteales</taxon>
        <taxon>Proteaceae</taxon>
        <taxon>Protea</taxon>
    </lineage>
</organism>
<keyword evidence="10" id="KW-1185">Reference proteome</keyword>
<evidence type="ECO:0000256" key="7">
    <source>
        <dbReference type="SAM" id="Phobius"/>
    </source>
</evidence>
<dbReference type="PROSITE" id="PS50011">
    <property type="entry name" value="PROTEIN_KINASE_DOM"/>
    <property type="match status" value="1"/>
</dbReference>
<evidence type="ECO:0000256" key="3">
    <source>
        <dbReference type="ARBA" id="ARBA00022741"/>
    </source>
</evidence>
<gene>
    <name evidence="9" type="ORF">NE237_021081</name>
</gene>
<dbReference type="InterPro" id="IPR032872">
    <property type="entry name" value="WAK_assoc_C"/>
</dbReference>
<protein>
    <recommendedName>
        <fullName evidence="8">Protein kinase domain-containing protein</fullName>
    </recommendedName>
</protein>
<keyword evidence="5" id="KW-0325">Glycoprotein</keyword>
<comment type="subcellular location">
    <subcellularLocation>
        <location evidence="1">Membrane</location>
        <topology evidence="1">Single-pass membrane protein</topology>
    </subcellularLocation>
</comment>
<keyword evidence="3 6" id="KW-0547">Nucleotide-binding</keyword>
<dbReference type="GO" id="GO:0004672">
    <property type="term" value="F:protein kinase activity"/>
    <property type="evidence" value="ECO:0007669"/>
    <property type="project" value="InterPro"/>
</dbReference>
<feature type="binding site" evidence="6">
    <location>
        <position position="398"/>
    </location>
    <ligand>
        <name>ATP</name>
        <dbReference type="ChEBI" id="CHEBI:30616"/>
    </ligand>
</feature>
<keyword evidence="2" id="KW-0732">Signal</keyword>
<dbReference type="InterPro" id="IPR017441">
    <property type="entry name" value="Protein_kinase_ATP_BS"/>
</dbReference>
<dbReference type="EMBL" id="JAMYWD010000009">
    <property type="protein sequence ID" value="KAJ4961171.1"/>
    <property type="molecule type" value="Genomic_DNA"/>
</dbReference>
<accession>A0A9Q0K2Y5</accession>
<dbReference type="OrthoDB" id="4062651at2759"/>
<dbReference type="GO" id="GO:0016020">
    <property type="term" value="C:membrane"/>
    <property type="evidence" value="ECO:0007669"/>
    <property type="project" value="UniProtKB-SubCell"/>
</dbReference>
<sequence>MDSSISPFPSSQMSFSFRNPFPVFPVFIKIILLILLITAVIQEAKSVDPRYEACRPQSCGKGPNISYPFWIPLFQKHYCGLPDFEITCLDDGEPGILIPDQDHKYLIRDIFYSNYSLLVVNDEALQDDCHVPLHNFTLEGTNFNFSHSPDELFFFYNCTRSTPSVYQQSFPITCVSKVIGNYSFGILGNDLKLPYLYTCESTVIAPVDMGLSGMSFGMNYSEFLMRGLLLNWTENSHCSDCVASGGRCGNQDREFWCFCPNGPNRQNCPVPTGSLSVAAGSGLSSWKIAIVAGTLSGAAIVLACLFLIYRCRHHKGDLFNPIKRKNISSSTTLSGNIPSNPSSKDMEEGSTYFGVQMFSYNELEEATNNFHSNEELGDGGFGTVYHGKLRDGREVAVKRLYESNFRRVEQFMNELISSKPAVDINRHRHEINLANLAINKIQNQALHELVDPCLGFDSDYAVKMMTKLVAELAFRCLQLEKEMRPAMDEVLETLKQIKKEDYTVEKPDVVIQKDTTGLLKNIVPPFSPDSVTDNWVSRNTTPSASA</sequence>
<dbReference type="InterPro" id="IPR025287">
    <property type="entry name" value="WAK_GUB"/>
</dbReference>
<evidence type="ECO:0000313" key="9">
    <source>
        <dbReference type="EMBL" id="KAJ4961171.1"/>
    </source>
</evidence>
<name>A0A9Q0K2Y5_9MAGN</name>
<reference evidence="9" key="1">
    <citation type="journal article" date="2023" name="Plant J.">
        <title>The genome of the king protea, Protea cynaroides.</title>
        <authorList>
            <person name="Chang J."/>
            <person name="Duong T.A."/>
            <person name="Schoeman C."/>
            <person name="Ma X."/>
            <person name="Roodt D."/>
            <person name="Barker N."/>
            <person name="Li Z."/>
            <person name="Van de Peer Y."/>
            <person name="Mizrachi E."/>
        </authorList>
    </citation>
    <scope>NUCLEOTIDE SEQUENCE</scope>
    <source>
        <tissue evidence="9">Young leaves</tissue>
    </source>
</reference>
<dbReference type="PANTHER" id="PTHR46008:SF20">
    <property type="entry name" value="PROTEIN KINASE DOMAIN-CONTAINING PROTEIN"/>
    <property type="match status" value="1"/>
</dbReference>
<evidence type="ECO:0000256" key="6">
    <source>
        <dbReference type="PROSITE-ProRule" id="PRU10141"/>
    </source>
</evidence>
<feature type="transmembrane region" description="Helical" evidence="7">
    <location>
        <begin position="288"/>
        <end position="309"/>
    </location>
</feature>
<dbReference type="Pfam" id="PF14380">
    <property type="entry name" value="WAK_assoc"/>
    <property type="match status" value="1"/>
</dbReference>
<dbReference type="Pfam" id="PF13947">
    <property type="entry name" value="GUB_WAK_bind"/>
    <property type="match status" value="1"/>
</dbReference>
<keyword evidence="7" id="KW-0812">Transmembrane</keyword>
<evidence type="ECO:0000256" key="4">
    <source>
        <dbReference type="ARBA" id="ARBA00022840"/>
    </source>
</evidence>
<keyword evidence="7" id="KW-1133">Transmembrane helix</keyword>
<evidence type="ECO:0000256" key="2">
    <source>
        <dbReference type="ARBA" id="ARBA00022729"/>
    </source>
</evidence>
<evidence type="ECO:0000259" key="8">
    <source>
        <dbReference type="PROSITE" id="PS50011"/>
    </source>
</evidence>
<dbReference type="AlphaFoldDB" id="A0A9Q0K2Y5"/>
<keyword evidence="4 6" id="KW-0067">ATP-binding</keyword>
<dbReference type="GO" id="GO:0030247">
    <property type="term" value="F:polysaccharide binding"/>
    <property type="evidence" value="ECO:0007669"/>
    <property type="project" value="InterPro"/>
</dbReference>
<feature type="domain" description="Protein kinase" evidence="8">
    <location>
        <begin position="370"/>
        <end position="546"/>
    </location>
</feature>
<evidence type="ECO:0000256" key="5">
    <source>
        <dbReference type="ARBA" id="ARBA00023180"/>
    </source>
</evidence>
<dbReference type="GO" id="GO:0005524">
    <property type="term" value="F:ATP binding"/>
    <property type="evidence" value="ECO:0007669"/>
    <property type="project" value="UniProtKB-UniRule"/>
</dbReference>
<dbReference type="Gene3D" id="3.30.200.20">
    <property type="entry name" value="Phosphorylase Kinase, domain 1"/>
    <property type="match status" value="1"/>
</dbReference>
<dbReference type="SUPFAM" id="SSF56112">
    <property type="entry name" value="Protein kinase-like (PK-like)"/>
    <property type="match status" value="1"/>
</dbReference>
<feature type="transmembrane region" description="Helical" evidence="7">
    <location>
        <begin position="20"/>
        <end position="41"/>
    </location>
</feature>